<dbReference type="RefSeq" id="WP_344934768.1">
    <property type="nucleotide sequence ID" value="NZ_BAAAZR010000001.1"/>
</dbReference>
<dbReference type="InterPro" id="IPR025110">
    <property type="entry name" value="AMP-bd_C"/>
</dbReference>
<dbReference type="Gene3D" id="3.30.300.30">
    <property type="match status" value="1"/>
</dbReference>
<feature type="region of interest" description="Disordered" evidence="1">
    <location>
        <begin position="839"/>
        <end position="866"/>
    </location>
</feature>
<dbReference type="InterPro" id="IPR036736">
    <property type="entry name" value="ACP-like_sf"/>
</dbReference>
<keyword evidence="2" id="KW-0472">Membrane</keyword>
<evidence type="ECO:0000256" key="2">
    <source>
        <dbReference type="SAM" id="Phobius"/>
    </source>
</evidence>
<dbReference type="Pfam" id="PF14602">
    <property type="entry name" value="Hexapep_2"/>
    <property type="match status" value="2"/>
</dbReference>
<protein>
    <submittedName>
        <fullName evidence="4">Non-ribosomal peptide synthetase</fullName>
    </submittedName>
</protein>
<dbReference type="InterPro" id="IPR012728">
    <property type="entry name" value="Pls/PosA_C"/>
</dbReference>
<evidence type="ECO:0000256" key="1">
    <source>
        <dbReference type="SAM" id="MobiDB-lite"/>
    </source>
</evidence>
<dbReference type="NCBIfam" id="TIGR01733">
    <property type="entry name" value="AA-adenyl-dom"/>
    <property type="match status" value="1"/>
</dbReference>
<name>A0ABP7HFC2_9ACTN</name>
<sequence>MTRQADVQEARRPDPRSAGAPVEHVLVGARGPRARTGERLQSLYEEQCDRLRAGGRGDQVAVDTGDAVLTYDQVDARANQLARHLLKRGAGPGDRIALLFDQAVHSYIGMLAVLKINAAYVPMDAGFPPDRLTYIVQDAGVRTVLSLSHLRDRVEHVDAAILCVDDAEDLLAAEDDRRLTGGETGEPVDELCYIIYTSGSTGRPKGVAIEHAAICNFVRVAVATYGIRPQDRVYQGMTIAFDFSVEEIWVPLLSGATLVPRPPGVTLLGHELGEFLRARRVTALCCVPTLLATLDRDLPDLRFLLVSGEACPADLVERWHRPGRTFLNVYGPTEATVTATWKALRPGEPVTLGVPLPTYSVAILDPATSRVLAPGELGEIGIAGVGLARGYVNRDDLTDRAFIPDFLGIPGNPSGRIYRTGDLGRINGKGEIEYHGRIDTQVQIHGYRVELAEIESVLLQVPGIAQAVVDTHEPEPGVVELVAYYSPREGTSGIGQEDIYRWLRGRLPGYMIPAYVEQLPDIPMLLSNKADRKNLPPPTGPRCLSTGHPYVAPSTAAESLLADTLAGVVCLDQVSVDSHFFEELGANSLLMASFCARVRDRADLPPVSMKDVYLHPTIRSLAAALESAAPSYGAPAPAPVAAPAGTARYVLCGALQLLLFLVSSFLSALVLAGCYHWVSAATEPVGVYLRSLVAGSAIFIGWCTIPIAAKWMLVGRWRPGETRVWSLDYVRFWAVKTLVRRNPMVMFAGSPLYVLYLRALGAKIGPGTVILSRNVPVCTDLLTIGAGTVIRKDSFFTCYRARSGLIERGPVTLGNDVFVGEATVIDIGTTIGDGAQLGHTSSLHSSQSIPDGDHWHGSPAQPATTDYRTVEPADCGTLRRARFATLQLLSILVVYLPLTIGGVYLLGTRLPSLAELWTASPAPGPGGPQLYQDALAVSGVLFFGAILIGLVYVVTVPRLLNRALTPDKVYPLYGFHYWVHRTIGRTTNTRFFMYLFGDSSYIVTYLRWLGYDLSTVQQTGSNFGLELKHETPYLASIGSGTMVSDGLSIIDADFSSSSFRVSRTSIGARTFVGNDVAYPSQGRTGDNCLLATKVMIPIDGPIRQDVGLLGSPCFEIPRSVQRDGRFDDLKSGQEFRRRLSAKNRHNLVTMVIYLLVRWIHLFCLTLMTLFALTLYDLLGPAAIAADIVCALVFTTGYFVLVERVAIRFGRLEPRFCSIYQPYYWWHERYWKLSATTHLDVLNGTPFKNIFWRLLGVRLGRRVFDDGAYVPEKTLVAIGDDCTLAEGTLIQAHSLEDGTFKSDHIVIGAGCTIGIKALVHYGVRMGDGAVLGPDSFLMKGEEVAPHAHWRGNPAVQT</sequence>
<feature type="compositionally biased region" description="Basic and acidic residues" evidence="1">
    <location>
        <begin position="1"/>
        <end position="15"/>
    </location>
</feature>
<feature type="region of interest" description="Disordered" evidence="1">
    <location>
        <begin position="1"/>
        <end position="21"/>
    </location>
</feature>
<dbReference type="Gene3D" id="3.40.50.12780">
    <property type="entry name" value="N-terminal domain of ligase-like"/>
    <property type="match status" value="1"/>
</dbReference>
<accession>A0ABP7HFC2</accession>
<dbReference type="Gene3D" id="2.160.10.10">
    <property type="entry name" value="Hexapeptide repeat proteins"/>
    <property type="match status" value="2"/>
</dbReference>
<dbReference type="NCBIfam" id="TIGR02353">
    <property type="entry name" value="NRPS_term_dom"/>
    <property type="match status" value="1"/>
</dbReference>
<feature type="transmembrane region" description="Helical" evidence="2">
    <location>
        <begin position="888"/>
        <end position="907"/>
    </location>
</feature>
<dbReference type="PROSITE" id="PS50075">
    <property type="entry name" value="CARRIER"/>
    <property type="match status" value="1"/>
</dbReference>
<reference evidence="5" key="1">
    <citation type="journal article" date="2019" name="Int. J. Syst. Evol. Microbiol.">
        <title>The Global Catalogue of Microorganisms (GCM) 10K type strain sequencing project: providing services to taxonomists for standard genome sequencing and annotation.</title>
        <authorList>
            <consortium name="The Broad Institute Genomics Platform"/>
            <consortium name="The Broad Institute Genome Sequencing Center for Infectious Disease"/>
            <person name="Wu L."/>
            <person name="Ma J."/>
        </authorList>
    </citation>
    <scope>NUCLEOTIDE SEQUENCE [LARGE SCALE GENOMIC DNA]</scope>
    <source>
        <strain evidence="5">JCM 16908</strain>
    </source>
</reference>
<dbReference type="SUPFAM" id="SSF56801">
    <property type="entry name" value="Acetyl-CoA synthetase-like"/>
    <property type="match status" value="1"/>
</dbReference>
<dbReference type="InterPro" id="IPR020845">
    <property type="entry name" value="AMP-binding_CS"/>
</dbReference>
<dbReference type="SUPFAM" id="SSF47336">
    <property type="entry name" value="ACP-like"/>
    <property type="match status" value="1"/>
</dbReference>
<dbReference type="InterPro" id="IPR010071">
    <property type="entry name" value="AA_adenyl_dom"/>
</dbReference>
<organism evidence="4 5">
    <name type="scientific">Sphaerisporangium flaviroseum</name>
    <dbReference type="NCBI Taxonomy" id="509199"/>
    <lineage>
        <taxon>Bacteria</taxon>
        <taxon>Bacillati</taxon>
        <taxon>Actinomycetota</taxon>
        <taxon>Actinomycetes</taxon>
        <taxon>Streptosporangiales</taxon>
        <taxon>Streptosporangiaceae</taxon>
        <taxon>Sphaerisporangium</taxon>
    </lineage>
</organism>
<gene>
    <name evidence="4" type="ORF">GCM10022226_10230</name>
</gene>
<keyword evidence="2" id="KW-1133">Transmembrane helix</keyword>
<dbReference type="Proteomes" id="UP001500888">
    <property type="component" value="Unassembled WGS sequence"/>
</dbReference>
<evidence type="ECO:0000313" key="5">
    <source>
        <dbReference type="Proteomes" id="UP001500888"/>
    </source>
</evidence>
<proteinExistence type="predicted"/>
<dbReference type="InterPro" id="IPR001451">
    <property type="entry name" value="Hexapep"/>
</dbReference>
<feature type="domain" description="Carrier" evidence="3">
    <location>
        <begin position="552"/>
        <end position="629"/>
    </location>
</feature>
<feature type="transmembrane region" description="Helical" evidence="2">
    <location>
        <begin position="934"/>
        <end position="954"/>
    </location>
</feature>
<comment type="caution">
    <text evidence="4">The sequence shown here is derived from an EMBL/GenBank/DDBJ whole genome shotgun (WGS) entry which is preliminary data.</text>
</comment>
<feature type="compositionally biased region" description="Polar residues" evidence="1">
    <location>
        <begin position="839"/>
        <end position="849"/>
    </location>
</feature>
<feature type="transmembrane region" description="Helical" evidence="2">
    <location>
        <begin position="657"/>
        <end position="678"/>
    </location>
</feature>
<evidence type="ECO:0000313" key="4">
    <source>
        <dbReference type="EMBL" id="GAA3792939.1"/>
    </source>
</evidence>
<dbReference type="InterPro" id="IPR042099">
    <property type="entry name" value="ANL_N_sf"/>
</dbReference>
<dbReference type="PANTHER" id="PTHR45527">
    <property type="entry name" value="NONRIBOSOMAL PEPTIDE SYNTHETASE"/>
    <property type="match status" value="1"/>
</dbReference>
<feature type="transmembrane region" description="Helical" evidence="2">
    <location>
        <begin position="1181"/>
        <end position="1200"/>
    </location>
</feature>
<dbReference type="EMBL" id="BAAAZR010000001">
    <property type="protein sequence ID" value="GAA3792939.1"/>
    <property type="molecule type" value="Genomic_DNA"/>
</dbReference>
<dbReference type="Pfam" id="PF13193">
    <property type="entry name" value="AMP-binding_C"/>
    <property type="match status" value="1"/>
</dbReference>
<feature type="transmembrane region" description="Helical" evidence="2">
    <location>
        <begin position="690"/>
        <end position="713"/>
    </location>
</feature>
<dbReference type="Gene3D" id="1.10.1200.10">
    <property type="entry name" value="ACP-like"/>
    <property type="match status" value="1"/>
</dbReference>
<dbReference type="Pfam" id="PF00550">
    <property type="entry name" value="PP-binding"/>
    <property type="match status" value="1"/>
</dbReference>
<dbReference type="PANTHER" id="PTHR45527:SF1">
    <property type="entry name" value="FATTY ACID SYNTHASE"/>
    <property type="match status" value="1"/>
</dbReference>
<dbReference type="CDD" id="cd05930">
    <property type="entry name" value="A_NRPS"/>
    <property type="match status" value="1"/>
</dbReference>
<dbReference type="InterPro" id="IPR011004">
    <property type="entry name" value="Trimer_LpxA-like_sf"/>
</dbReference>
<keyword evidence="2" id="KW-0812">Transmembrane</keyword>
<dbReference type="Pfam" id="PF00501">
    <property type="entry name" value="AMP-binding"/>
    <property type="match status" value="1"/>
</dbReference>
<evidence type="ECO:0000259" key="3">
    <source>
        <dbReference type="PROSITE" id="PS50075"/>
    </source>
</evidence>
<feature type="transmembrane region" description="Helical" evidence="2">
    <location>
        <begin position="1147"/>
        <end position="1175"/>
    </location>
</feature>
<dbReference type="SUPFAM" id="SSF51161">
    <property type="entry name" value="Trimeric LpxA-like enzymes"/>
    <property type="match status" value="2"/>
</dbReference>
<keyword evidence="5" id="KW-1185">Reference proteome</keyword>
<dbReference type="InterPro" id="IPR000873">
    <property type="entry name" value="AMP-dep_synth/lig_dom"/>
</dbReference>
<dbReference type="InterPro" id="IPR009081">
    <property type="entry name" value="PP-bd_ACP"/>
</dbReference>
<dbReference type="PROSITE" id="PS00455">
    <property type="entry name" value="AMP_BINDING"/>
    <property type="match status" value="1"/>
</dbReference>
<dbReference type="InterPro" id="IPR045851">
    <property type="entry name" value="AMP-bd_C_sf"/>
</dbReference>